<feature type="chain" id="PRO_5025479161" description="YhfM-like domain-containing protein" evidence="1">
    <location>
        <begin position="24"/>
        <end position="224"/>
    </location>
</feature>
<dbReference type="Proteomes" id="UP000426246">
    <property type="component" value="Chromosome"/>
</dbReference>
<accession>A0A6B8RTK3</accession>
<organism evidence="3 4">
    <name type="scientific">Paenibacillus psychroresistens</name>
    <dbReference type="NCBI Taxonomy" id="1778678"/>
    <lineage>
        <taxon>Bacteria</taxon>
        <taxon>Bacillati</taxon>
        <taxon>Bacillota</taxon>
        <taxon>Bacilli</taxon>
        <taxon>Bacillales</taxon>
        <taxon>Paenibacillaceae</taxon>
        <taxon>Paenibacillus</taxon>
    </lineage>
</organism>
<dbReference type="RefSeq" id="WP_155703999.1">
    <property type="nucleotide sequence ID" value="NZ_CP034235.1"/>
</dbReference>
<protein>
    <recommendedName>
        <fullName evidence="2">YhfM-like domain-containing protein</fullName>
    </recommendedName>
</protein>
<keyword evidence="4" id="KW-1185">Reference proteome</keyword>
<sequence>MKKSPLMMCIIMLFGLVVGCERAGNEEIDEQVVQRVSIAKSLAHGSVNPALLAEYTNEQTIEKFTNAEKTANKIQGILNTSTPNFDMTFILKDEKKSFHLWLSEKSELGMIMKVNDTSTGYSLTKESTAELLKIINESVQFRTIAWAAVEESQKPHVTGNWEEALVSTIIFTDQWLIPNKDLSKFKNQELVTVNFSTDQDGLLGPIVVVINPVTNEVVGFYPRY</sequence>
<reference evidence="4" key="1">
    <citation type="submission" date="2018-11" db="EMBL/GenBank/DDBJ databases">
        <title>Complete genome sequence of Paenibacillus sp. ML311-T8.</title>
        <authorList>
            <person name="Nam Y.-D."/>
            <person name="Kang J."/>
            <person name="Chung W.-H."/>
            <person name="Park Y.S."/>
        </authorList>
    </citation>
    <scope>NUCLEOTIDE SEQUENCE [LARGE SCALE GENOMIC DNA]</scope>
    <source>
        <strain evidence="4">ML311-T8</strain>
    </source>
</reference>
<dbReference type="InterPro" id="IPR058780">
    <property type="entry name" value="YhfM-like_dom"/>
</dbReference>
<evidence type="ECO:0000259" key="2">
    <source>
        <dbReference type="Pfam" id="PF26353"/>
    </source>
</evidence>
<dbReference type="Pfam" id="PF26353">
    <property type="entry name" value="YhfM"/>
    <property type="match status" value="1"/>
</dbReference>
<dbReference type="PROSITE" id="PS51257">
    <property type="entry name" value="PROKAR_LIPOPROTEIN"/>
    <property type="match status" value="1"/>
</dbReference>
<dbReference type="OrthoDB" id="2551817at2"/>
<keyword evidence="1" id="KW-0732">Signal</keyword>
<dbReference type="EMBL" id="CP034235">
    <property type="protein sequence ID" value="QGQ98895.1"/>
    <property type="molecule type" value="Genomic_DNA"/>
</dbReference>
<evidence type="ECO:0000313" key="3">
    <source>
        <dbReference type="EMBL" id="QGQ98895.1"/>
    </source>
</evidence>
<dbReference type="KEGG" id="ppsc:EHS13_30460"/>
<name>A0A6B8RTK3_9BACL</name>
<dbReference type="AlphaFoldDB" id="A0A6B8RTK3"/>
<feature type="domain" description="YhfM-like" evidence="2">
    <location>
        <begin position="54"/>
        <end position="138"/>
    </location>
</feature>
<feature type="signal peptide" evidence="1">
    <location>
        <begin position="1"/>
        <end position="23"/>
    </location>
</feature>
<proteinExistence type="predicted"/>
<gene>
    <name evidence="3" type="ORF">EHS13_30460</name>
</gene>
<evidence type="ECO:0000313" key="4">
    <source>
        <dbReference type="Proteomes" id="UP000426246"/>
    </source>
</evidence>
<evidence type="ECO:0000256" key="1">
    <source>
        <dbReference type="SAM" id="SignalP"/>
    </source>
</evidence>